<accession>A0A9K3DDH3</accession>
<proteinExistence type="predicted"/>
<protein>
    <recommendedName>
        <fullName evidence="6">Protein kinase domain-containing protein</fullName>
    </recommendedName>
</protein>
<dbReference type="GO" id="GO:0005524">
    <property type="term" value="F:ATP binding"/>
    <property type="evidence" value="ECO:0007669"/>
    <property type="project" value="UniProtKB-KW"/>
</dbReference>
<comment type="caution">
    <text evidence="7">The sequence shown here is derived from an EMBL/GenBank/DDBJ whole genome shotgun (WGS) entry which is preliminary data.</text>
</comment>
<dbReference type="PANTHER" id="PTHR45646">
    <property type="entry name" value="SERINE/THREONINE-PROTEIN KINASE DOA-RELATED"/>
    <property type="match status" value="1"/>
</dbReference>
<gene>
    <name evidence="7" type="ORF">KIPB_015403</name>
</gene>
<dbReference type="PROSITE" id="PS50011">
    <property type="entry name" value="PROTEIN_KINASE_DOM"/>
    <property type="match status" value="1"/>
</dbReference>
<dbReference type="InterPro" id="IPR011009">
    <property type="entry name" value="Kinase-like_dom_sf"/>
</dbReference>
<keyword evidence="3" id="KW-0547">Nucleotide-binding</keyword>
<dbReference type="GO" id="GO:0005634">
    <property type="term" value="C:nucleus"/>
    <property type="evidence" value="ECO:0007669"/>
    <property type="project" value="TreeGrafter"/>
</dbReference>
<sequence length="85" mass="9501">SFLSGVVCMHNQGLVHTDLKPENIMTLDPPTATRVRDRVFVHPPGAEMVVIDVGSTIRPFDAKPELVCTRQYRPPEVILSLAYEQ</sequence>
<dbReference type="PANTHER" id="PTHR45646:SF11">
    <property type="entry name" value="SERINE_THREONINE-PROTEIN KINASE DOA"/>
    <property type="match status" value="1"/>
</dbReference>
<evidence type="ECO:0000256" key="1">
    <source>
        <dbReference type="ARBA" id="ARBA00022527"/>
    </source>
</evidence>
<evidence type="ECO:0000256" key="3">
    <source>
        <dbReference type="ARBA" id="ARBA00022741"/>
    </source>
</evidence>
<dbReference type="Gene3D" id="1.10.510.10">
    <property type="entry name" value="Transferase(Phosphotransferase) domain 1"/>
    <property type="match status" value="1"/>
</dbReference>
<dbReference type="PROSITE" id="PS00108">
    <property type="entry name" value="PROTEIN_KINASE_ST"/>
    <property type="match status" value="1"/>
</dbReference>
<reference evidence="7 8" key="1">
    <citation type="journal article" date="2018" name="PLoS ONE">
        <title>The draft genome of Kipferlia bialata reveals reductive genome evolution in fornicate parasites.</title>
        <authorList>
            <person name="Tanifuji G."/>
            <person name="Takabayashi S."/>
            <person name="Kume K."/>
            <person name="Takagi M."/>
            <person name="Nakayama T."/>
            <person name="Kamikawa R."/>
            <person name="Inagaki Y."/>
            <person name="Hashimoto T."/>
        </authorList>
    </citation>
    <scope>NUCLEOTIDE SEQUENCE [LARGE SCALE GENOMIC DNA]</scope>
    <source>
        <strain evidence="7">NY0173</strain>
    </source>
</reference>
<keyword evidence="4" id="KW-0418">Kinase</keyword>
<dbReference type="SUPFAM" id="SSF56112">
    <property type="entry name" value="Protein kinase-like (PK-like)"/>
    <property type="match status" value="1"/>
</dbReference>
<feature type="domain" description="Protein kinase" evidence="6">
    <location>
        <begin position="1"/>
        <end position="85"/>
    </location>
</feature>
<name>A0A9K3DDH3_9EUKA</name>
<dbReference type="AlphaFoldDB" id="A0A9K3DDH3"/>
<evidence type="ECO:0000313" key="8">
    <source>
        <dbReference type="Proteomes" id="UP000265618"/>
    </source>
</evidence>
<dbReference type="InterPro" id="IPR051175">
    <property type="entry name" value="CLK_kinases"/>
</dbReference>
<evidence type="ECO:0000256" key="5">
    <source>
        <dbReference type="ARBA" id="ARBA00022840"/>
    </source>
</evidence>
<evidence type="ECO:0000259" key="6">
    <source>
        <dbReference type="PROSITE" id="PS50011"/>
    </source>
</evidence>
<dbReference type="InterPro" id="IPR000719">
    <property type="entry name" value="Prot_kinase_dom"/>
</dbReference>
<evidence type="ECO:0000313" key="7">
    <source>
        <dbReference type="EMBL" id="GIQ91928.1"/>
    </source>
</evidence>
<dbReference type="Proteomes" id="UP000265618">
    <property type="component" value="Unassembled WGS sequence"/>
</dbReference>
<dbReference type="OrthoDB" id="283111at2759"/>
<dbReference type="EMBL" id="BDIP01008600">
    <property type="protein sequence ID" value="GIQ91928.1"/>
    <property type="molecule type" value="Genomic_DNA"/>
</dbReference>
<keyword evidence="2" id="KW-0808">Transferase</keyword>
<feature type="non-terminal residue" evidence="7">
    <location>
        <position position="1"/>
    </location>
</feature>
<dbReference type="InterPro" id="IPR008271">
    <property type="entry name" value="Ser/Thr_kinase_AS"/>
</dbReference>
<dbReference type="GO" id="GO:0004674">
    <property type="term" value="F:protein serine/threonine kinase activity"/>
    <property type="evidence" value="ECO:0007669"/>
    <property type="project" value="UniProtKB-KW"/>
</dbReference>
<organism evidence="7 8">
    <name type="scientific">Kipferlia bialata</name>
    <dbReference type="NCBI Taxonomy" id="797122"/>
    <lineage>
        <taxon>Eukaryota</taxon>
        <taxon>Metamonada</taxon>
        <taxon>Carpediemonas-like organisms</taxon>
        <taxon>Kipferlia</taxon>
    </lineage>
</organism>
<keyword evidence="8" id="KW-1185">Reference proteome</keyword>
<dbReference type="Pfam" id="PF00069">
    <property type="entry name" value="Pkinase"/>
    <property type="match status" value="1"/>
</dbReference>
<evidence type="ECO:0000256" key="2">
    <source>
        <dbReference type="ARBA" id="ARBA00022679"/>
    </source>
</evidence>
<keyword evidence="1" id="KW-0723">Serine/threonine-protein kinase</keyword>
<feature type="non-terminal residue" evidence="7">
    <location>
        <position position="85"/>
    </location>
</feature>
<evidence type="ECO:0000256" key="4">
    <source>
        <dbReference type="ARBA" id="ARBA00022777"/>
    </source>
</evidence>
<keyword evidence="5" id="KW-0067">ATP-binding</keyword>